<reference evidence="2 3" key="1">
    <citation type="submission" date="2024-01" db="EMBL/GenBank/DDBJ databases">
        <title>Mesobacterium rodlantinim sp. nov., isolated from shallow sea hydrothermal systems off Kueishantao Island.</title>
        <authorList>
            <person name="Su Z."/>
            <person name="Tang K."/>
        </authorList>
    </citation>
    <scope>NUCLEOTIDE SEQUENCE [LARGE SCALE GENOMIC DNA]</scope>
    <source>
        <strain evidence="2 3">TK19101</strain>
    </source>
</reference>
<dbReference type="InterPro" id="IPR016181">
    <property type="entry name" value="Acyl_CoA_acyltransferase"/>
</dbReference>
<dbReference type="InterPro" id="IPR000182">
    <property type="entry name" value="GNAT_dom"/>
</dbReference>
<dbReference type="Proteomes" id="UP001348149">
    <property type="component" value="Unassembled WGS sequence"/>
</dbReference>
<keyword evidence="2" id="KW-0808">Transferase</keyword>
<accession>A0ABU6HI33</accession>
<dbReference type="PANTHER" id="PTHR47237:SF1">
    <property type="entry name" value="SLL0310 PROTEIN"/>
    <property type="match status" value="1"/>
</dbReference>
<dbReference type="Gene3D" id="3.40.630.30">
    <property type="match status" value="1"/>
</dbReference>
<gene>
    <name evidence="2" type="ORF">VK792_10735</name>
</gene>
<dbReference type="Pfam" id="PF00583">
    <property type="entry name" value="Acetyltransf_1"/>
    <property type="match status" value="1"/>
</dbReference>
<dbReference type="CDD" id="cd04301">
    <property type="entry name" value="NAT_SF"/>
    <property type="match status" value="1"/>
</dbReference>
<organism evidence="2 3">
    <name type="scientific">Mesobacterium hydrothermale</name>
    <dbReference type="NCBI Taxonomy" id="3111907"/>
    <lineage>
        <taxon>Bacteria</taxon>
        <taxon>Pseudomonadati</taxon>
        <taxon>Pseudomonadota</taxon>
        <taxon>Alphaproteobacteria</taxon>
        <taxon>Rhodobacterales</taxon>
        <taxon>Roseobacteraceae</taxon>
        <taxon>Mesobacterium</taxon>
    </lineage>
</organism>
<dbReference type="SUPFAM" id="SSF55729">
    <property type="entry name" value="Acyl-CoA N-acyltransferases (Nat)"/>
    <property type="match status" value="1"/>
</dbReference>
<dbReference type="Gene3D" id="3.40.630.90">
    <property type="match status" value="1"/>
</dbReference>
<dbReference type="Pfam" id="PF18014">
    <property type="entry name" value="Acetyltransf_18"/>
    <property type="match status" value="1"/>
</dbReference>
<protein>
    <submittedName>
        <fullName evidence="2">GNAT family N-acetyltransferase</fullName>
        <ecNumber evidence="2">2.3.1.-</ecNumber>
    </submittedName>
</protein>
<evidence type="ECO:0000313" key="3">
    <source>
        <dbReference type="Proteomes" id="UP001348149"/>
    </source>
</evidence>
<evidence type="ECO:0000313" key="2">
    <source>
        <dbReference type="EMBL" id="MEC3861762.1"/>
    </source>
</evidence>
<dbReference type="PANTHER" id="PTHR47237">
    <property type="entry name" value="SLL0310 PROTEIN"/>
    <property type="match status" value="1"/>
</dbReference>
<dbReference type="EC" id="2.3.1.-" evidence="2"/>
<keyword evidence="2" id="KW-0012">Acyltransferase</keyword>
<dbReference type="EMBL" id="JAYLLH010000012">
    <property type="protein sequence ID" value="MEC3861762.1"/>
    <property type="molecule type" value="Genomic_DNA"/>
</dbReference>
<evidence type="ECO:0000259" key="1">
    <source>
        <dbReference type="PROSITE" id="PS51186"/>
    </source>
</evidence>
<dbReference type="InterPro" id="IPR052729">
    <property type="entry name" value="Acyl/Acetyltrans_Enzymes"/>
</dbReference>
<proteinExistence type="predicted"/>
<dbReference type="RefSeq" id="WP_326297482.1">
    <property type="nucleotide sequence ID" value="NZ_JAYLLH010000012.1"/>
</dbReference>
<dbReference type="PROSITE" id="PS51186">
    <property type="entry name" value="GNAT"/>
    <property type="match status" value="1"/>
</dbReference>
<dbReference type="GO" id="GO:0016746">
    <property type="term" value="F:acyltransferase activity"/>
    <property type="evidence" value="ECO:0007669"/>
    <property type="project" value="UniProtKB-KW"/>
</dbReference>
<sequence length="275" mass="29656">MIQTRRMTVEDLNTVLDWAAEEGWNPGLDDPAVFLQTDPDGFFLALDGDQPVAAISVVNHSDDFSFLGLYICRASHRGRGIGLALWTEALEHAGARTVGLDGVQDQQANYARSGFRHAGGTTRYSGTLAGYDHRAALPVEPADVMRLVVLEAGASGWEKRRYLQGWFTDTAHRKTFVVSEGERITGFATVRACRDGAKIGPLSALDEATALVLLEKCADVFAGEIIVDVPSSSDLLNDICNELGLVPGFQTARMYRGPSQPGASRLFAVASLELG</sequence>
<comment type="caution">
    <text evidence="2">The sequence shown here is derived from an EMBL/GenBank/DDBJ whole genome shotgun (WGS) entry which is preliminary data.</text>
</comment>
<keyword evidence="3" id="KW-1185">Reference proteome</keyword>
<dbReference type="InterPro" id="IPR041496">
    <property type="entry name" value="YitH/HolE_GNAT"/>
</dbReference>
<feature type="domain" description="N-acetyltransferase" evidence="1">
    <location>
        <begin position="2"/>
        <end position="138"/>
    </location>
</feature>
<name>A0ABU6HI33_9RHOB</name>